<sequence length="364" mass="40691">RKIPFMIIEQGSSIGGTWWWNKYPGCACDVPAYQYSFSFFKHEWSCPNPGQAETLAYIEKLADHYGLHEHIKLDTKVTECVFDDEYQVWMVSTSKKETITCSHLVSAIGALNIPKYPDIPGIDDFAGDSMHTSRWPIGYDLTGKRVAVVGTGCSAAQLIPSIVGKVRELFVFQRSAGLVFPPLCIQTPKSIQGNDQLKYMWNLFLRCLGFIMGDLTVKYIYTTTSNFLTRVVQDAIVKDMSNQIDSEELRQKLIPKEALGTKRGILRDDYLPCFNNPKVKLVNQKISCITQTGIETNDATSYSVDTVIYATGFDSLGSMKNLCISRNGKTLTKSWNNCPNAYNGVMCPGFPNFFILLGPNTVLG</sequence>
<organism evidence="2 3">
    <name type="scientific">Clytia hemisphaerica</name>
    <dbReference type="NCBI Taxonomy" id="252671"/>
    <lineage>
        <taxon>Eukaryota</taxon>
        <taxon>Metazoa</taxon>
        <taxon>Cnidaria</taxon>
        <taxon>Hydrozoa</taxon>
        <taxon>Hydroidolina</taxon>
        <taxon>Leptothecata</taxon>
        <taxon>Obeliida</taxon>
        <taxon>Clytiidae</taxon>
        <taxon>Clytia</taxon>
    </lineage>
</organism>
<keyword evidence="3" id="KW-1185">Reference proteome</keyword>
<reference evidence="2" key="1">
    <citation type="submission" date="2021-01" db="UniProtKB">
        <authorList>
            <consortium name="EnsemblMetazoa"/>
        </authorList>
    </citation>
    <scope>IDENTIFICATION</scope>
</reference>
<dbReference type="Proteomes" id="UP000594262">
    <property type="component" value="Unplaced"/>
</dbReference>
<dbReference type="OrthoDB" id="66881at2759"/>
<dbReference type="Gene3D" id="3.50.50.60">
    <property type="entry name" value="FAD/NAD(P)-binding domain"/>
    <property type="match status" value="2"/>
</dbReference>
<comment type="similarity">
    <text evidence="1">Belongs to the FAD-binding monooxygenase family.</text>
</comment>
<dbReference type="AlphaFoldDB" id="A0A7M5WWQ5"/>
<dbReference type="PANTHER" id="PTHR42877:SF4">
    <property type="entry name" value="FAD_NAD(P)-BINDING DOMAIN-CONTAINING PROTEIN-RELATED"/>
    <property type="match status" value="1"/>
</dbReference>
<proteinExistence type="inferred from homology"/>
<name>A0A7M5WWQ5_9CNID</name>
<dbReference type="InterPro" id="IPR036188">
    <property type="entry name" value="FAD/NAD-bd_sf"/>
</dbReference>
<evidence type="ECO:0000313" key="3">
    <source>
        <dbReference type="Proteomes" id="UP000594262"/>
    </source>
</evidence>
<dbReference type="InterPro" id="IPR051209">
    <property type="entry name" value="FAD-bind_Monooxygenase_sf"/>
</dbReference>
<accession>A0A7M5WWQ5</accession>
<dbReference type="EnsemblMetazoa" id="CLYHEMT014331.2">
    <property type="protein sequence ID" value="CLYHEMP014331.2"/>
    <property type="gene ID" value="CLYHEMG014331"/>
</dbReference>
<evidence type="ECO:0000256" key="1">
    <source>
        <dbReference type="ARBA" id="ARBA00010139"/>
    </source>
</evidence>
<dbReference type="Pfam" id="PF13738">
    <property type="entry name" value="Pyr_redox_3"/>
    <property type="match status" value="1"/>
</dbReference>
<dbReference type="SUPFAM" id="SSF51905">
    <property type="entry name" value="FAD/NAD(P)-binding domain"/>
    <property type="match status" value="2"/>
</dbReference>
<evidence type="ECO:0000313" key="2">
    <source>
        <dbReference type="EnsemblMetazoa" id="CLYHEMP014331.2"/>
    </source>
</evidence>
<protein>
    <submittedName>
        <fullName evidence="2">Uncharacterized protein</fullName>
    </submittedName>
</protein>
<dbReference type="PANTHER" id="PTHR42877">
    <property type="entry name" value="L-ORNITHINE N(5)-MONOOXYGENASE-RELATED"/>
    <property type="match status" value="1"/>
</dbReference>